<sequence length="49" mass="5850">MYHSFSISHESIFFFITDQKSNESKKMLTRNEGMEKIMKKLGYINKSFP</sequence>
<gene>
    <name evidence="1" type="ORF">CLV58_14119</name>
</gene>
<dbReference type="AlphaFoldDB" id="A0A2T0RQQ1"/>
<proteinExistence type="predicted"/>
<keyword evidence="2" id="KW-1185">Reference proteome</keyword>
<comment type="caution">
    <text evidence="1">The sequence shown here is derived from an EMBL/GenBank/DDBJ whole genome shotgun (WGS) entry which is preliminary data.</text>
</comment>
<accession>A0A2T0RQQ1</accession>
<dbReference type="EMBL" id="PVTE01000041">
    <property type="protein sequence ID" value="PRY23498.1"/>
    <property type="molecule type" value="Genomic_DNA"/>
</dbReference>
<evidence type="ECO:0000313" key="1">
    <source>
        <dbReference type="EMBL" id="PRY23498.1"/>
    </source>
</evidence>
<organism evidence="1 2">
    <name type="scientific">Spirosoma oryzae</name>
    <dbReference type="NCBI Taxonomy" id="1469603"/>
    <lineage>
        <taxon>Bacteria</taxon>
        <taxon>Pseudomonadati</taxon>
        <taxon>Bacteroidota</taxon>
        <taxon>Cytophagia</taxon>
        <taxon>Cytophagales</taxon>
        <taxon>Cytophagaceae</taxon>
        <taxon>Spirosoma</taxon>
    </lineage>
</organism>
<name>A0A2T0RQQ1_9BACT</name>
<dbReference type="Proteomes" id="UP000238375">
    <property type="component" value="Unassembled WGS sequence"/>
</dbReference>
<protein>
    <submittedName>
        <fullName evidence="1">Uncharacterized protein</fullName>
    </submittedName>
</protein>
<evidence type="ECO:0000313" key="2">
    <source>
        <dbReference type="Proteomes" id="UP000238375"/>
    </source>
</evidence>
<reference evidence="1 2" key="1">
    <citation type="submission" date="2018-03" db="EMBL/GenBank/DDBJ databases">
        <title>Genomic Encyclopedia of Archaeal and Bacterial Type Strains, Phase II (KMG-II): from individual species to whole genera.</title>
        <authorList>
            <person name="Goeker M."/>
        </authorList>
    </citation>
    <scope>NUCLEOTIDE SEQUENCE [LARGE SCALE GENOMIC DNA]</scope>
    <source>
        <strain evidence="1 2">DSM 28354</strain>
    </source>
</reference>